<protein>
    <recommendedName>
        <fullName evidence="3">STAS/SEC14 domain-containing protein</fullName>
    </recommendedName>
</protein>
<dbReference type="RefSeq" id="WP_272748898.1">
    <property type="nucleotide sequence ID" value="NZ_JAQQKX010000012.1"/>
</dbReference>
<evidence type="ECO:0008006" key="3">
    <source>
        <dbReference type="Google" id="ProtNLM"/>
    </source>
</evidence>
<dbReference type="EMBL" id="JAQQKX010000012">
    <property type="protein sequence ID" value="MDC7684424.1"/>
    <property type="molecule type" value="Genomic_DNA"/>
</dbReference>
<sequence>MIDRLDVAELSKYQVYVDHDHHVVEIRYPSLNPNINLPNVILETFQGLSEPWNYDLIADMSEFDGFVPWEQLESFADIWMEAVERKDDGRGVAIVSINPLIFERMDGYQELWPGREFKIVQTAAEARAWLLARNIPS</sequence>
<organism evidence="1 2">
    <name type="scientific">Asticcacaulis aquaticus</name>
    <dbReference type="NCBI Taxonomy" id="2984212"/>
    <lineage>
        <taxon>Bacteria</taxon>
        <taxon>Pseudomonadati</taxon>
        <taxon>Pseudomonadota</taxon>
        <taxon>Alphaproteobacteria</taxon>
        <taxon>Caulobacterales</taxon>
        <taxon>Caulobacteraceae</taxon>
        <taxon>Asticcacaulis</taxon>
    </lineage>
</organism>
<gene>
    <name evidence="1" type="ORF">PQU92_14145</name>
</gene>
<name>A0ABT5HWK8_9CAUL</name>
<proteinExistence type="predicted"/>
<comment type="caution">
    <text evidence="1">The sequence shown here is derived from an EMBL/GenBank/DDBJ whole genome shotgun (WGS) entry which is preliminary data.</text>
</comment>
<evidence type="ECO:0000313" key="1">
    <source>
        <dbReference type="EMBL" id="MDC7684424.1"/>
    </source>
</evidence>
<dbReference type="Proteomes" id="UP001214854">
    <property type="component" value="Unassembled WGS sequence"/>
</dbReference>
<accession>A0ABT5HWK8</accession>
<reference evidence="1 2" key="1">
    <citation type="submission" date="2023-01" db="EMBL/GenBank/DDBJ databases">
        <title>Novel species of the genus Asticcacaulis isolated from rivers.</title>
        <authorList>
            <person name="Lu H."/>
        </authorList>
    </citation>
    <scope>NUCLEOTIDE SEQUENCE [LARGE SCALE GENOMIC DNA]</scope>
    <source>
        <strain evidence="1 2">BYS171W</strain>
    </source>
</reference>
<keyword evidence="2" id="KW-1185">Reference proteome</keyword>
<evidence type="ECO:0000313" key="2">
    <source>
        <dbReference type="Proteomes" id="UP001214854"/>
    </source>
</evidence>